<comment type="caution">
    <text evidence="2">The sequence shown here is derived from an EMBL/GenBank/DDBJ whole genome shotgun (WGS) entry which is preliminary data.</text>
</comment>
<protein>
    <submittedName>
        <fullName evidence="2">Uncharacterized protein</fullName>
    </submittedName>
</protein>
<dbReference type="Gene3D" id="3.10.129.10">
    <property type="entry name" value="Hotdog Thioesterase"/>
    <property type="match status" value="1"/>
</dbReference>
<proteinExistence type="predicted"/>
<dbReference type="InterPro" id="IPR052741">
    <property type="entry name" value="Mitochondrial_HTD2"/>
</dbReference>
<feature type="region of interest" description="Disordered" evidence="1">
    <location>
        <begin position="1"/>
        <end position="30"/>
    </location>
</feature>
<accession>A0A167A708</accession>
<gene>
    <name evidence="2" type="ORF">NOR_06642</name>
</gene>
<dbReference type="GO" id="GO:0019171">
    <property type="term" value="F:(3R)-hydroxyacyl-[acyl-carrier-protein] dehydratase activity"/>
    <property type="evidence" value="ECO:0007669"/>
    <property type="project" value="TreeGrafter"/>
</dbReference>
<dbReference type="STRING" id="1081105.A0A167A708"/>
<dbReference type="OrthoDB" id="3257538at2759"/>
<dbReference type="InterPro" id="IPR029069">
    <property type="entry name" value="HotDog_dom_sf"/>
</dbReference>
<dbReference type="OMA" id="WDIEERR"/>
<dbReference type="GO" id="GO:0005739">
    <property type="term" value="C:mitochondrion"/>
    <property type="evidence" value="ECO:0007669"/>
    <property type="project" value="TreeGrafter"/>
</dbReference>
<reference evidence="2 3" key="1">
    <citation type="journal article" date="2016" name="Genome Biol. Evol.">
        <title>Divergent and convergent evolution of fungal pathogenicity.</title>
        <authorList>
            <person name="Shang Y."/>
            <person name="Xiao G."/>
            <person name="Zheng P."/>
            <person name="Cen K."/>
            <person name="Zhan S."/>
            <person name="Wang C."/>
        </authorList>
    </citation>
    <scope>NUCLEOTIDE SEQUENCE [LARGE SCALE GENOMIC DNA]</scope>
    <source>
        <strain evidence="2 3">RCEF 4871</strain>
    </source>
</reference>
<evidence type="ECO:0000313" key="3">
    <source>
        <dbReference type="Proteomes" id="UP000243498"/>
    </source>
</evidence>
<evidence type="ECO:0000256" key="1">
    <source>
        <dbReference type="SAM" id="MobiDB-lite"/>
    </source>
</evidence>
<dbReference type="SUPFAM" id="SSF54637">
    <property type="entry name" value="Thioesterase/thiol ester dehydrase-isomerase"/>
    <property type="match status" value="1"/>
</dbReference>
<name>A0A167A708_METRR</name>
<dbReference type="EMBL" id="AZHC01000025">
    <property type="protein sequence ID" value="OAA38614.1"/>
    <property type="molecule type" value="Genomic_DNA"/>
</dbReference>
<sequence>MKRLPKHVPISLLSSPRAPPKQKRFFSPSPLTCASSSPIAKELQSRPPKLIPDYLNPMASHLLATTLADLLHAPSASSPTIQSPPTVLPQGHHLVYFPIQTAPSKLAPDGADPDHAPGLGFTRRMWAGGEVLFRKGWRERLLLDGRPWRCREEMGDVRVGPDKVFVDVWRRYGAGLGWDVEERRTLVFMRDGGLPAAPRRLIKFPHGASWSRTLVPTARHLFYFSALTFNAHAIHIDPLYARSTDGHRDLLVHGPLTLALMLDALGGHVERIEYRNHAPLYVGEEMTVCVRRPDGGKSWDVWVEGPEGGLAVKGTAVMECLDA</sequence>
<dbReference type="PANTHER" id="PTHR28152">
    <property type="entry name" value="HYDROXYACYL-THIOESTER DEHYDRATASE TYPE 2, MITOCHONDRIAL"/>
    <property type="match status" value="1"/>
</dbReference>
<keyword evidence="3" id="KW-1185">Reference proteome</keyword>
<dbReference type="Proteomes" id="UP000243498">
    <property type="component" value="Unassembled WGS sequence"/>
</dbReference>
<organism evidence="2 3">
    <name type="scientific">Metarhizium rileyi (strain RCEF 4871)</name>
    <name type="common">Nomuraea rileyi</name>
    <dbReference type="NCBI Taxonomy" id="1649241"/>
    <lineage>
        <taxon>Eukaryota</taxon>
        <taxon>Fungi</taxon>
        <taxon>Dikarya</taxon>
        <taxon>Ascomycota</taxon>
        <taxon>Pezizomycotina</taxon>
        <taxon>Sordariomycetes</taxon>
        <taxon>Hypocreomycetidae</taxon>
        <taxon>Hypocreales</taxon>
        <taxon>Clavicipitaceae</taxon>
        <taxon>Metarhizium</taxon>
    </lineage>
</organism>
<dbReference type="AlphaFoldDB" id="A0A167A708"/>
<evidence type="ECO:0000313" key="2">
    <source>
        <dbReference type="EMBL" id="OAA38614.1"/>
    </source>
</evidence>
<dbReference type="PANTHER" id="PTHR28152:SF1">
    <property type="entry name" value="HYDROXYACYL-THIOESTER DEHYDRATASE TYPE 2, MITOCHONDRIAL"/>
    <property type="match status" value="1"/>
</dbReference>